<evidence type="ECO:0000256" key="1">
    <source>
        <dbReference type="SAM" id="Phobius"/>
    </source>
</evidence>
<feature type="transmembrane region" description="Helical" evidence="1">
    <location>
        <begin position="100"/>
        <end position="120"/>
    </location>
</feature>
<protein>
    <submittedName>
        <fullName evidence="2">Uncharacterized protein</fullName>
    </submittedName>
</protein>
<feature type="transmembrane region" description="Helical" evidence="1">
    <location>
        <begin position="1025"/>
        <end position="1048"/>
    </location>
</feature>
<proteinExistence type="predicted"/>
<feature type="transmembrane region" description="Helical" evidence="1">
    <location>
        <begin position="218"/>
        <end position="234"/>
    </location>
</feature>
<feature type="transmembrane region" description="Helical" evidence="1">
    <location>
        <begin position="1294"/>
        <end position="1313"/>
    </location>
</feature>
<keyword evidence="1" id="KW-1133">Transmembrane helix</keyword>
<feature type="transmembrane region" description="Helical" evidence="1">
    <location>
        <begin position="38"/>
        <end position="59"/>
    </location>
</feature>
<organism evidence="2 3">
    <name type="scientific">Stentor coeruleus</name>
    <dbReference type="NCBI Taxonomy" id="5963"/>
    <lineage>
        <taxon>Eukaryota</taxon>
        <taxon>Sar</taxon>
        <taxon>Alveolata</taxon>
        <taxon>Ciliophora</taxon>
        <taxon>Postciliodesmatophora</taxon>
        <taxon>Heterotrichea</taxon>
        <taxon>Heterotrichida</taxon>
        <taxon>Stentoridae</taxon>
        <taxon>Stentor</taxon>
    </lineage>
</organism>
<keyword evidence="3" id="KW-1185">Reference proteome</keyword>
<feature type="transmembrane region" description="Helical" evidence="1">
    <location>
        <begin position="174"/>
        <end position="197"/>
    </location>
</feature>
<name>A0A1R2C667_9CILI</name>
<keyword evidence="1" id="KW-0472">Membrane</keyword>
<feature type="transmembrane region" description="Helical" evidence="1">
    <location>
        <begin position="270"/>
        <end position="288"/>
    </location>
</feature>
<evidence type="ECO:0000313" key="3">
    <source>
        <dbReference type="Proteomes" id="UP000187209"/>
    </source>
</evidence>
<feature type="transmembrane region" description="Helical" evidence="1">
    <location>
        <begin position="842"/>
        <end position="863"/>
    </location>
</feature>
<feature type="transmembrane region" description="Helical" evidence="1">
    <location>
        <begin position="132"/>
        <end position="154"/>
    </location>
</feature>
<keyword evidence="1" id="KW-0812">Transmembrane</keyword>
<accession>A0A1R2C667</accession>
<feature type="transmembrane region" description="Helical" evidence="1">
    <location>
        <begin position="1106"/>
        <end position="1128"/>
    </location>
</feature>
<gene>
    <name evidence="2" type="ORF">SteCoe_14329</name>
</gene>
<comment type="caution">
    <text evidence="2">The sequence shown here is derived from an EMBL/GenBank/DDBJ whole genome shotgun (WGS) entry which is preliminary data.</text>
</comment>
<dbReference type="Proteomes" id="UP000187209">
    <property type="component" value="Unassembled WGS sequence"/>
</dbReference>
<feature type="transmembrane region" description="Helical" evidence="1">
    <location>
        <begin position="294"/>
        <end position="312"/>
    </location>
</feature>
<reference evidence="2 3" key="1">
    <citation type="submission" date="2016-11" db="EMBL/GenBank/DDBJ databases">
        <title>The macronuclear genome of Stentor coeruleus: a giant cell with tiny introns.</title>
        <authorList>
            <person name="Slabodnick M."/>
            <person name="Ruby J.G."/>
            <person name="Reiff S.B."/>
            <person name="Swart E.C."/>
            <person name="Gosai S."/>
            <person name="Prabakaran S."/>
            <person name="Witkowska E."/>
            <person name="Larue G.E."/>
            <person name="Fisher S."/>
            <person name="Freeman R.M."/>
            <person name="Gunawardena J."/>
            <person name="Chu W."/>
            <person name="Stover N.A."/>
            <person name="Gregory B.D."/>
            <person name="Nowacki M."/>
            <person name="Derisi J."/>
            <person name="Roy S.W."/>
            <person name="Marshall W.F."/>
            <person name="Sood P."/>
        </authorList>
    </citation>
    <scope>NUCLEOTIDE SEQUENCE [LARGE SCALE GENOMIC DNA]</scope>
    <source>
        <strain evidence="2">WM001</strain>
    </source>
</reference>
<dbReference type="EMBL" id="MPUH01000266">
    <property type="protein sequence ID" value="OMJ84522.1"/>
    <property type="molecule type" value="Genomic_DNA"/>
</dbReference>
<evidence type="ECO:0000313" key="2">
    <source>
        <dbReference type="EMBL" id="OMJ84522.1"/>
    </source>
</evidence>
<feature type="transmembrane region" description="Helical" evidence="1">
    <location>
        <begin position="240"/>
        <end position="258"/>
    </location>
</feature>
<sequence>MKARVGFYIHKMLSKQLYKFHTDVLAVQIYREDSTNKIIKILSLLAPIFCIIYNCAYTFQTDILNTLAGYNEVNFVFKLFLYLALDEVLINIGKAFELLIFYYFLLSSIFVAVLLQVYYIRTNKSSIHILTHYINFGFMLIFKVFLMPITDTLMHCVKNRFSSSIDKQYDIPGLGAISLMFLIFLGIMCCAFLLYFIENAYKERYTRFFSCSNPLGEILWIVNSWIVTFSHVFLYENFIWTNLAKIVIHGFCMQLLIIRQPYYNSNTNEIVSMVFCINMLSSVHFLLAYLTSSAYTLIVQLFLVSPCIAYLIKVKVQSIHNDRIKNPREDVEFDWELDVYALRFVESFEKLKKKHISIDYSEKVEGLCEKYEKFIKSSLSKPSKKKYLLKCLFFIYADHSKKAYYELFFSHFQPNNFFSTIQLQKCEKMLSNFTVLEHFYSSYFLLSLKSRKNDLKVCRNLLSLCSELHESYPSLTKINKKVVFLIHFLKTTLKIYGKLMKDYQNQESLEIYGSFLSEILNDEKGRKFINLSKTMNSELSFDNTNNWVLDSSSGFCIFSIEKHEQGAILEMNQNFLEILSIQKEIAPENILSILFPPFDKIAYDIIANKLVNTKKLILLEDCFRFVFDFESLLIDIEVNLLPIRWKKKSCLLFSCKRLNEIKILLSENFAILGISRNFLNNVLGYSNRSTVSQILNTNIGYFLPKFTANYIENGLFDYADENKKKMRITSKSFNYKTMSFIILKISNVRGSIFRQTSMLKTIHRRHTLSIIQFSDAHTTELLDTNKVDKLESKPFQNESSCDSQKLNYEPESFSLSARSKKENSFILQGLDQKIKILKSSLIILYIFSVLSIIGILTFLYFYLISFEEFKTVEKFSYMTSELIEIAFAARNLQLVSLGIISLDTSNYYKELLKNATLAMHEHLDEFYNSDSNLIKNDNSDLLNNVVHLVVFTNGTLYEEKTNLIQALKILAINAETLAASSNWENEEFMMIYINTMDDVLIHALGSLEQISDNFHTQKNKLKLNLMLVIILPQVIISGLFAISFLLPLTQVDKYYKKAVRQIFSIKKDSLLKTSINLIKRMQVYHQETHIIKNTSRNRRPDIHKRWTIYAIIITIILSVYFILLDLLVTAPINSLHRDLEKFTSTDMLQLNIYLYTSYYWAWENHYTNFPSISYYSLQCEYLTVSNISNKIYSINKKIHQITQNFKTNFQNPTIQNFLLNTPCNNNLYCENYFKNGLKGAIDNTVDDINNWVVSENNSTDIFDLVRIHNIHSAVSKFQYLCENYVTEKLNESSYMTICIVLNVFLAIGLVVFYKGFLKRFFKRILLYAKVRIFFKSK</sequence>